<feature type="domain" description="Lin1244/Lin1753-like N-terminal" evidence="2">
    <location>
        <begin position="11"/>
        <end position="105"/>
    </location>
</feature>
<feature type="compositionally biased region" description="Low complexity" evidence="1">
    <location>
        <begin position="173"/>
        <end position="187"/>
    </location>
</feature>
<evidence type="ECO:0000256" key="1">
    <source>
        <dbReference type="SAM" id="MobiDB-lite"/>
    </source>
</evidence>
<name>A0A9D2CJ82_9BACE</name>
<evidence type="ECO:0000313" key="3">
    <source>
        <dbReference type="EMBL" id="HIY87607.1"/>
    </source>
</evidence>
<sequence length="297" mass="33865">MARIKKQGLDYFPLDTDFMQQRAVRRLMKQQGDCAFTVLLSALSAIYGGEGYYVRIDDDFCEDLATELFDTDARKVKEVLMAAIELDLFDSRLYREYGILTSAHIQEQFLFCCKRRRKRGLDERFRLVENEADDTADTAPTPAEAPDHAAEMQQCAAEMQQCATQMQQHVTQTAQSKAQQSKAQQSKENPLLKGSPETGDDGRTPSPTEEDGEIHDDAWWTRRIAQLSPPTDNRARNYNGLLFELQRWKVPPQEQYALILKSGFGTIGHPVWLGISEIVKKPKDIRQPGRFLLSKCK</sequence>
<dbReference type="PANTHER" id="PTHR39196">
    <property type="entry name" value="PRIMOSOME, DNAD SUBUNIT"/>
    <property type="match status" value="1"/>
</dbReference>
<dbReference type="Proteomes" id="UP000886851">
    <property type="component" value="Unassembled WGS sequence"/>
</dbReference>
<reference evidence="3" key="2">
    <citation type="submission" date="2021-04" db="EMBL/GenBank/DDBJ databases">
        <authorList>
            <person name="Gilroy R."/>
        </authorList>
    </citation>
    <scope>NUCLEOTIDE SEQUENCE</scope>
    <source>
        <strain evidence="3">Gambia2-208</strain>
    </source>
</reference>
<evidence type="ECO:0000313" key="4">
    <source>
        <dbReference type="Proteomes" id="UP000886851"/>
    </source>
</evidence>
<proteinExistence type="predicted"/>
<dbReference type="EMBL" id="DXCV01000024">
    <property type="protein sequence ID" value="HIY87607.1"/>
    <property type="molecule type" value="Genomic_DNA"/>
</dbReference>
<comment type="caution">
    <text evidence="3">The sequence shown here is derived from an EMBL/GenBank/DDBJ whole genome shotgun (WGS) entry which is preliminary data.</text>
</comment>
<dbReference type="PANTHER" id="PTHR39196:SF1">
    <property type="entry name" value="PRIMOSOME, DNAD SUBUNIT"/>
    <property type="match status" value="1"/>
</dbReference>
<evidence type="ECO:0000259" key="2">
    <source>
        <dbReference type="Pfam" id="PF14297"/>
    </source>
</evidence>
<gene>
    <name evidence="3" type="ORF">H9824_02740</name>
</gene>
<reference evidence="3" key="1">
    <citation type="journal article" date="2021" name="PeerJ">
        <title>Extensive microbial diversity within the chicken gut microbiome revealed by metagenomics and culture.</title>
        <authorList>
            <person name="Gilroy R."/>
            <person name="Ravi A."/>
            <person name="Getino M."/>
            <person name="Pursley I."/>
            <person name="Horton D.L."/>
            <person name="Alikhan N.F."/>
            <person name="Baker D."/>
            <person name="Gharbi K."/>
            <person name="Hall N."/>
            <person name="Watson M."/>
            <person name="Adriaenssens E.M."/>
            <person name="Foster-Nyarko E."/>
            <person name="Jarju S."/>
            <person name="Secka A."/>
            <person name="Antonio M."/>
            <person name="Oren A."/>
            <person name="Chaudhuri R.R."/>
            <person name="La Ragione R."/>
            <person name="Hildebrand F."/>
            <person name="Pallen M.J."/>
        </authorList>
    </citation>
    <scope>NUCLEOTIDE SEQUENCE</scope>
    <source>
        <strain evidence="3">Gambia2-208</strain>
    </source>
</reference>
<feature type="region of interest" description="Disordered" evidence="1">
    <location>
        <begin position="173"/>
        <end position="217"/>
    </location>
</feature>
<feature type="region of interest" description="Disordered" evidence="1">
    <location>
        <begin position="131"/>
        <end position="152"/>
    </location>
</feature>
<organism evidence="3 4">
    <name type="scientific">Candidatus Bacteroides pullicola</name>
    <dbReference type="NCBI Taxonomy" id="2838475"/>
    <lineage>
        <taxon>Bacteria</taxon>
        <taxon>Pseudomonadati</taxon>
        <taxon>Bacteroidota</taxon>
        <taxon>Bacteroidia</taxon>
        <taxon>Bacteroidales</taxon>
        <taxon>Bacteroidaceae</taxon>
        <taxon>Bacteroides</taxon>
    </lineage>
</organism>
<dbReference type="InterPro" id="IPR025400">
    <property type="entry name" value="Lin1244/Lin1753-like_N"/>
</dbReference>
<protein>
    <submittedName>
        <fullName evidence="3">DUF4373 domain-containing protein</fullName>
    </submittedName>
</protein>
<dbReference type="Pfam" id="PF14297">
    <property type="entry name" value="Lin1244_N"/>
    <property type="match status" value="1"/>
</dbReference>
<dbReference type="AlphaFoldDB" id="A0A9D2CJ82"/>
<accession>A0A9D2CJ82</accession>